<reference evidence="4" key="1">
    <citation type="journal article" date="2019" name="Int. J. Syst. Evol. Microbiol.">
        <title>The Global Catalogue of Microorganisms (GCM) 10K type strain sequencing project: providing services to taxonomists for standard genome sequencing and annotation.</title>
        <authorList>
            <consortium name="The Broad Institute Genomics Platform"/>
            <consortium name="The Broad Institute Genome Sequencing Center for Infectious Disease"/>
            <person name="Wu L."/>
            <person name="Ma J."/>
        </authorList>
    </citation>
    <scope>NUCLEOTIDE SEQUENCE [LARGE SCALE GENOMIC DNA]</scope>
    <source>
        <strain evidence="4">CCUG 62414</strain>
    </source>
</reference>
<proteinExistence type="predicted"/>
<evidence type="ECO:0000256" key="2">
    <source>
        <dbReference type="SAM" id="Phobius"/>
    </source>
</evidence>
<feature type="region of interest" description="Disordered" evidence="1">
    <location>
        <begin position="1"/>
        <end position="45"/>
    </location>
</feature>
<feature type="compositionally biased region" description="Basic and acidic residues" evidence="1">
    <location>
        <begin position="12"/>
        <end position="22"/>
    </location>
</feature>
<feature type="compositionally biased region" description="Acidic residues" evidence="1">
    <location>
        <begin position="1"/>
        <end position="11"/>
    </location>
</feature>
<feature type="transmembrane region" description="Helical" evidence="2">
    <location>
        <begin position="122"/>
        <end position="142"/>
    </location>
</feature>
<dbReference type="Proteomes" id="UP001597061">
    <property type="component" value="Unassembled WGS sequence"/>
</dbReference>
<dbReference type="EMBL" id="JBHTJI010000001">
    <property type="protein sequence ID" value="MFD0988463.1"/>
    <property type="molecule type" value="Genomic_DNA"/>
</dbReference>
<evidence type="ECO:0000313" key="3">
    <source>
        <dbReference type="EMBL" id="MFD0988463.1"/>
    </source>
</evidence>
<gene>
    <name evidence="3" type="ORF">ACFQ1R_00010</name>
</gene>
<sequence>MSTEQDIDEEPKEGNDSSSEKTLHKKKGAYQKLKRDLSEEELNSPGTQKLLLSDLDRLEDEVDDLKKFRDDYYESDKKRAILDEKLTASISKEVLYTVAISLGATLIGLSNSIWSADNNNGHIILFSGLILIIGGLISKFFLK</sequence>
<accession>A0ABW3JDB5</accession>
<evidence type="ECO:0000313" key="4">
    <source>
        <dbReference type="Proteomes" id="UP001597061"/>
    </source>
</evidence>
<dbReference type="RefSeq" id="WP_379924017.1">
    <property type="nucleotide sequence ID" value="NZ_JBHTJI010000001.1"/>
</dbReference>
<protein>
    <submittedName>
        <fullName evidence="3">Uncharacterized protein</fullName>
    </submittedName>
</protein>
<organism evidence="3 4">
    <name type="scientific">Mariniflexile jejuense</name>
    <dbReference type="NCBI Taxonomy" id="1173582"/>
    <lineage>
        <taxon>Bacteria</taxon>
        <taxon>Pseudomonadati</taxon>
        <taxon>Bacteroidota</taxon>
        <taxon>Flavobacteriia</taxon>
        <taxon>Flavobacteriales</taxon>
        <taxon>Flavobacteriaceae</taxon>
        <taxon>Mariniflexile</taxon>
    </lineage>
</organism>
<name>A0ABW3JDB5_9FLAO</name>
<keyword evidence="2" id="KW-1133">Transmembrane helix</keyword>
<keyword evidence="2" id="KW-0472">Membrane</keyword>
<keyword evidence="2" id="KW-0812">Transmembrane</keyword>
<keyword evidence="4" id="KW-1185">Reference proteome</keyword>
<comment type="caution">
    <text evidence="3">The sequence shown here is derived from an EMBL/GenBank/DDBJ whole genome shotgun (WGS) entry which is preliminary data.</text>
</comment>
<evidence type="ECO:0000256" key="1">
    <source>
        <dbReference type="SAM" id="MobiDB-lite"/>
    </source>
</evidence>
<feature type="transmembrane region" description="Helical" evidence="2">
    <location>
        <begin position="94"/>
        <end position="116"/>
    </location>
</feature>